<keyword evidence="2" id="KW-1185">Reference proteome</keyword>
<gene>
    <name evidence="1" type="ORF">NFRAN_0162</name>
</gene>
<dbReference type="GeneID" id="55648703"/>
<organism evidence="1 2">
    <name type="scientific">Candidatus Nitrosocosmicus franklandianus</name>
    <dbReference type="NCBI Taxonomy" id="1798806"/>
    <lineage>
        <taxon>Archaea</taxon>
        <taxon>Nitrososphaerota</taxon>
        <taxon>Nitrososphaeria</taxon>
        <taxon>Nitrososphaerales</taxon>
        <taxon>Nitrososphaeraceae</taxon>
        <taxon>Candidatus Nitrosocosmicus</taxon>
    </lineage>
</organism>
<name>A0A484I5V2_9ARCH</name>
<proteinExistence type="predicted"/>
<evidence type="ECO:0000313" key="1">
    <source>
        <dbReference type="EMBL" id="VFJ12483.1"/>
    </source>
</evidence>
<sequence length="69" mass="7960">MLKNAHYNHYLKKEIRMTGINLIVSHVSKQKSNIPTTCQLHSLINLKLFIKDLDVCLECETNHPKSSVK</sequence>
<dbReference type="KEGG" id="nfn:NFRAN_0162"/>
<reference evidence="1 2" key="1">
    <citation type="submission" date="2019-02" db="EMBL/GenBank/DDBJ databases">
        <authorList>
            <person name="Lehtovirta-Morley E L."/>
        </authorList>
    </citation>
    <scope>NUCLEOTIDE SEQUENCE [LARGE SCALE GENOMIC DNA]</scope>
    <source>
        <strain evidence="1">NFRAN1</strain>
    </source>
</reference>
<dbReference type="EMBL" id="LR216287">
    <property type="protein sequence ID" value="VFJ12483.1"/>
    <property type="molecule type" value="Genomic_DNA"/>
</dbReference>
<dbReference type="Proteomes" id="UP000294299">
    <property type="component" value="Chromosome NFRAN"/>
</dbReference>
<dbReference type="RefSeq" id="WP_172602005.1">
    <property type="nucleotide sequence ID" value="NZ_LR216287.1"/>
</dbReference>
<dbReference type="AlphaFoldDB" id="A0A484I5V2"/>
<accession>A0A484I5V2</accession>
<protein>
    <submittedName>
        <fullName evidence="1">Uncharacterized protein</fullName>
    </submittedName>
</protein>
<evidence type="ECO:0000313" key="2">
    <source>
        <dbReference type="Proteomes" id="UP000294299"/>
    </source>
</evidence>